<organism evidence="1 2">
    <name type="scientific">Octadecabacter temperatus</name>
    <dbReference type="NCBI Taxonomy" id="1458307"/>
    <lineage>
        <taxon>Bacteria</taxon>
        <taxon>Pseudomonadati</taxon>
        <taxon>Pseudomonadota</taxon>
        <taxon>Alphaproteobacteria</taxon>
        <taxon>Rhodobacterales</taxon>
        <taxon>Roseobacteraceae</taxon>
        <taxon>Octadecabacter</taxon>
    </lineage>
</organism>
<name>A0A0K0Y1B9_9RHOB</name>
<dbReference type="PROSITE" id="PS51257">
    <property type="entry name" value="PROKAR_LIPOPROTEIN"/>
    <property type="match status" value="1"/>
</dbReference>
<protein>
    <submittedName>
        <fullName evidence="1">Uncharacterized protein</fullName>
    </submittedName>
</protein>
<accession>A0A0K0Y1B9</accession>
<proteinExistence type="predicted"/>
<evidence type="ECO:0000313" key="1">
    <source>
        <dbReference type="EMBL" id="AKS44696.1"/>
    </source>
</evidence>
<reference evidence="1 2" key="1">
    <citation type="journal article" date="2015" name="Genome Announc.">
        <title>Closed Genome Sequence of Octadecabacter temperatus SB1, the First Mesophilic Species of the Genus Octadecabacter.</title>
        <authorList>
            <person name="Voget S."/>
            <person name="Billerbeck S."/>
            <person name="Simon M."/>
            <person name="Daniel R."/>
        </authorList>
    </citation>
    <scope>NUCLEOTIDE SEQUENCE [LARGE SCALE GENOMIC DNA]</scope>
    <source>
        <strain evidence="1 2">SB1</strain>
    </source>
</reference>
<dbReference type="STRING" id="1458307.OSB_01270"/>
<dbReference type="EMBL" id="CP012160">
    <property type="protein sequence ID" value="AKS44696.1"/>
    <property type="molecule type" value="Genomic_DNA"/>
</dbReference>
<keyword evidence="2" id="KW-1185">Reference proteome</keyword>
<evidence type="ECO:0000313" key="2">
    <source>
        <dbReference type="Proteomes" id="UP000067444"/>
    </source>
</evidence>
<dbReference type="Proteomes" id="UP000067444">
    <property type="component" value="Chromosome"/>
</dbReference>
<gene>
    <name evidence="1" type="ORF">OSB_01270</name>
</gene>
<sequence>MRLCVFGLLLIGLAGCENIEGVAGNVADQLASVGAAPDATNEGIRTLSLLGGDVRARGPEAYCVDQGASNARRGFAVLAGCALLSDDVALMPSLDGLITIQFGDEDTASVAGNETAFAQFLETENGRALLAGSGDLANVAEVSTTTSETGVLARFEDTSGPVFAGTSGPQWRGFQDINGRLATISVLSFDRNALSRGEGERLLTVAMDELGEVNAQVVVAEAEDEENR</sequence>
<dbReference type="KEGG" id="otm:OSB_01270"/>
<dbReference type="AlphaFoldDB" id="A0A0K0Y1B9"/>